<dbReference type="NCBIfam" id="NF000585">
    <property type="entry name" value="PRK00010.1"/>
    <property type="match status" value="1"/>
</dbReference>
<sequence length="179" mass="19721">MARLKDKYTNDIAPALVKEFGYENVMAIPKLDKVVVNIGLGEAIANPKALDAALEDIAAITGQKPVVTRAKKSIAGFKLREDMPIGVKVTLRGDRMYEFIDRLFNVALPRVRDFRGVSPKSFDGRGNYSLGLREQLIFPEIDFDKVDKVRGMQIAFTTTAKTDEEGKALLTALGMPFAG</sequence>
<dbReference type="GO" id="GO:0005840">
    <property type="term" value="C:ribosome"/>
    <property type="evidence" value="ECO:0007669"/>
    <property type="project" value="UniProtKB-KW"/>
</dbReference>
<accession>A0ABW9GWJ3</accession>
<comment type="caution">
    <text evidence="8">The sequence shown here is derived from an EMBL/GenBank/DDBJ whole genome shotgun (WGS) entry which is preliminary data.</text>
</comment>
<evidence type="ECO:0000256" key="2">
    <source>
        <dbReference type="ARBA" id="ARBA00022980"/>
    </source>
</evidence>
<keyword evidence="3 4" id="KW-0687">Ribonucleoprotein</keyword>
<dbReference type="EMBL" id="JBJUVG010000001">
    <property type="protein sequence ID" value="MFM9412925.1"/>
    <property type="molecule type" value="Genomic_DNA"/>
</dbReference>
<evidence type="ECO:0000256" key="5">
    <source>
        <dbReference type="RuleBase" id="RU003930"/>
    </source>
</evidence>
<evidence type="ECO:0000259" key="7">
    <source>
        <dbReference type="Pfam" id="PF00673"/>
    </source>
</evidence>
<dbReference type="SUPFAM" id="SSF55282">
    <property type="entry name" value="RL5-like"/>
    <property type="match status" value="1"/>
</dbReference>
<organism evidence="8 9">
    <name type="scientific">Peptococcus simiae</name>
    <dbReference type="NCBI Taxonomy" id="1643805"/>
    <lineage>
        <taxon>Bacteria</taxon>
        <taxon>Bacillati</taxon>
        <taxon>Bacillota</taxon>
        <taxon>Clostridia</taxon>
        <taxon>Eubacteriales</taxon>
        <taxon>Peptococcaceae</taxon>
        <taxon>Peptococcus</taxon>
    </lineage>
</organism>
<comment type="similarity">
    <text evidence="1 4 5">Belongs to the universal ribosomal protein uL5 family.</text>
</comment>
<evidence type="ECO:0000256" key="1">
    <source>
        <dbReference type="ARBA" id="ARBA00008553"/>
    </source>
</evidence>
<dbReference type="PANTHER" id="PTHR11994">
    <property type="entry name" value="60S RIBOSOMAL PROTEIN L11-RELATED"/>
    <property type="match status" value="1"/>
</dbReference>
<evidence type="ECO:0000313" key="8">
    <source>
        <dbReference type="EMBL" id="MFM9412925.1"/>
    </source>
</evidence>
<evidence type="ECO:0000256" key="3">
    <source>
        <dbReference type="ARBA" id="ARBA00023274"/>
    </source>
</evidence>
<proteinExistence type="inferred from homology"/>
<dbReference type="PROSITE" id="PS00358">
    <property type="entry name" value="RIBOSOMAL_L5"/>
    <property type="match status" value="1"/>
</dbReference>
<comment type="subunit">
    <text evidence="4">Part of the 50S ribosomal subunit; part of the 5S rRNA/L5/L18/L25 subcomplex. Contacts the 5S rRNA and the P site tRNA. Forms a bridge to the 30S subunit in the 70S ribosome.</text>
</comment>
<feature type="domain" description="Large ribosomal subunit protein uL5 N-terminal" evidence="6">
    <location>
        <begin position="24"/>
        <end position="80"/>
    </location>
</feature>
<keyword evidence="4" id="KW-0820">tRNA-binding</keyword>
<name>A0ABW9GWJ3_9FIRM</name>
<dbReference type="RefSeq" id="WP_408976549.1">
    <property type="nucleotide sequence ID" value="NZ_JBJUVG010000001.1"/>
</dbReference>
<evidence type="ECO:0000313" key="9">
    <source>
        <dbReference type="Proteomes" id="UP001631949"/>
    </source>
</evidence>
<dbReference type="InterPro" id="IPR022803">
    <property type="entry name" value="Ribosomal_uL5_dom_sf"/>
</dbReference>
<dbReference type="InterPro" id="IPR020929">
    <property type="entry name" value="Ribosomal_uL5_CS"/>
</dbReference>
<protein>
    <recommendedName>
        <fullName evidence="4">Large ribosomal subunit protein uL5</fullName>
    </recommendedName>
</protein>
<dbReference type="InterPro" id="IPR002132">
    <property type="entry name" value="Ribosomal_uL5"/>
</dbReference>
<keyword evidence="4" id="KW-0694">RNA-binding</keyword>
<dbReference type="InterPro" id="IPR031309">
    <property type="entry name" value="Ribosomal_uL5_C"/>
</dbReference>
<dbReference type="HAMAP" id="MF_01333_B">
    <property type="entry name" value="Ribosomal_uL5_B"/>
    <property type="match status" value="1"/>
</dbReference>
<evidence type="ECO:0000256" key="4">
    <source>
        <dbReference type="HAMAP-Rule" id="MF_01333"/>
    </source>
</evidence>
<dbReference type="InterPro" id="IPR031310">
    <property type="entry name" value="Ribosomal_uL5_N"/>
</dbReference>
<gene>
    <name evidence="4 8" type="primary">rplE</name>
    <name evidence="8" type="ORF">ACKQTC_00850</name>
</gene>
<keyword evidence="9" id="KW-1185">Reference proteome</keyword>
<dbReference type="Pfam" id="PF00673">
    <property type="entry name" value="Ribosomal_L5_C"/>
    <property type="match status" value="1"/>
</dbReference>
<dbReference type="Proteomes" id="UP001631949">
    <property type="component" value="Unassembled WGS sequence"/>
</dbReference>
<reference evidence="8 9" key="1">
    <citation type="journal article" date="2016" name="Int. J. Syst. Evol. Microbiol.">
        <title>Peptococcus simiae sp. nov., isolated from rhesus macaque faeces and emended description of the genus Peptococcus.</title>
        <authorList>
            <person name="Shkoporov A.N."/>
            <person name="Efimov B.A."/>
            <person name="Kondova I."/>
            <person name="Ouwerling B."/>
            <person name="Chaplin A.V."/>
            <person name="Shcherbakova V.A."/>
            <person name="Langermans J.A.M."/>
        </authorList>
    </citation>
    <scope>NUCLEOTIDE SEQUENCE [LARGE SCALE GENOMIC DNA]</scope>
    <source>
        <strain evidence="8 9">M108</strain>
    </source>
</reference>
<dbReference type="Gene3D" id="3.30.1440.10">
    <property type="match status" value="1"/>
</dbReference>
<dbReference type="Pfam" id="PF00281">
    <property type="entry name" value="Ribosomal_L5"/>
    <property type="match status" value="1"/>
</dbReference>
<dbReference type="InterPro" id="IPR020930">
    <property type="entry name" value="Ribosomal_uL5_bac-type"/>
</dbReference>
<evidence type="ECO:0000259" key="6">
    <source>
        <dbReference type="Pfam" id="PF00281"/>
    </source>
</evidence>
<comment type="function">
    <text evidence="4">This is 1 of the proteins that bind and probably mediate the attachment of the 5S RNA into the large ribosomal subunit, where it forms part of the central protuberance. In the 70S ribosome it contacts protein S13 of the 30S subunit (bridge B1b), connecting the 2 subunits; this bridge is implicated in subunit movement. Contacts the P site tRNA; the 5S rRNA and some of its associated proteins might help stabilize positioning of ribosome-bound tRNAs.</text>
</comment>
<dbReference type="PIRSF" id="PIRSF002161">
    <property type="entry name" value="Ribosomal_L5"/>
    <property type="match status" value="1"/>
</dbReference>
<keyword evidence="2 4" id="KW-0689">Ribosomal protein</keyword>
<feature type="domain" description="Large ribosomal subunit protein uL5 C-terminal" evidence="7">
    <location>
        <begin position="84"/>
        <end position="177"/>
    </location>
</feature>
<keyword evidence="4" id="KW-0699">rRNA-binding</keyword>